<dbReference type="AlphaFoldDB" id="A0A248LQE4"/>
<evidence type="ECO:0000256" key="1">
    <source>
        <dbReference type="SAM" id="MobiDB-lite"/>
    </source>
</evidence>
<accession>A0A248LQE4</accession>
<evidence type="ECO:0000313" key="2">
    <source>
        <dbReference type="EMBL" id="ASJ26293.1"/>
    </source>
</evidence>
<sequence>MHGYLIEGWLEWNRYRRLPAARAGAQHNLQRPPRSNGRLKFFWHSSAFFRRCEAFLRCETGLSLKSPGETTSCHRHSPGRVAFPLPAGPQPSPGAAAPNH</sequence>
<dbReference type="EMBL" id="CP022115">
    <property type="protein sequence ID" value="ASJ26293.1"/>
    <property type="molecule type" value="Genomic_DNA"/>
</dbReference>
<dbReference type="Proteomes" id="UP000197424">
    <property type="component" value="Chromosome"/>
</dbReference>
<protein>
    <submittedName>
        <fullName evidence="2">Uncharacterized protein</fullName>
    </submittedName>
</protein>
<proteinExistence type="predicted"/>
<gene>
    <name evidence="2" type="ORF">LHGZ1_3462</name>
</gene>
<organism evidence="2 3">
    <name type="scientific">Laribacter hongkongensis</name>
    <dbReference type="NCBI Taxonomy" id="168471"/>
    <lineage>
        <taxon>Bacteria</taxon>
        <taxon>Pseudomonadati</taxon>
        <taxon>Pseudomonadota</taxon>
        <taxon>Betaproteobacteria</taxon>
        <taxon>Neisseriales</taxon>
        <taxon>Aquaspirillaceae</taxon>
        <taxon>Laribacter</taxon>
    </lineage>
</organism>
<feature type="region of interest" description="Disordered" evidence="1">
    <location>
        <begin position="66"/>
        <end position="100"/>
    </location>
</feature>
<name>A0A248LQE4_9NEIS</name>
<reference evidence="3" key="1">
    <citation type="submission" date="2017-06" db="EMBL/GenBank/DDBJ databases">
        <title>Whole genome sequence of Laribacter hongkongensis LHGZ1.</title>
        <authorList>
            <person name="Chen D."/>
            <person name="Wu H."/>
            <person name="Chen J."/>
        </authorList>
    </citation>
    <scope>NUCLEOTIDE SEQUENCE [LARGE SCALE GENOMIC DNA]</scope>
    <source>
        <strain evidence="3">LHGZ1</strain>
    </source>
</reference>
<evidence type="ECO:0000313" key="3">
    <source>
        <dbReference type="Proteomes" id="UP000197424"/>
    </source>
</evidence>